<dbReference type="RefSeq" id="WP_115500141.1">
    <property type="nucleotide sequence ID" value="NZ_JACRTI010000033.1"/>
</dbReference>
<keyword evidence="5" id="KW-1185">Reference proteome</keyword>
<dbReference type="Gene3D" id="3.10.450.50">
    <property type="match status" value="1"/>
</dbReference>
<sequence length="123" mass="13094">MKRLFLTLALVLSVLSVMAADIAPISNAFKGGNASSLSGSMDKEVDMALPGSSKKCNANDAVSMLNAFFGSHKPTGFTVVHHADKKENGFFVGKLPTASGEYRVNVTYRAEGDKAIIQSVRIE</sequence>
<dbReference type="Proteomes" id="UP000256321">
    <property type="component" value="Unassembled WGS sequence"/>
</dbReference>
<reference evidence="3 4" key="1">
    <citation type="submission" date="2018-07" db="EMBL/GenBank/DDBJ databases">
        <title>Parabacteroides acidifaciens nov. sp., isolated from human feces.</title>
        <authorList>
            <person name="Wang Y.J."/>
        </authorList>
    </citation>
    <scope>NUCLEOTIDE SEQUENCE [LARGE SCALE GENOMIC DNA]</scope>
    <source>
        <strain evidence="3 4">426-9</strain>
    </source>
</reference>
<dbReference type="InterPro" id="IPR031977">
    <property type="entry name" value="DUF4783"/>
</dbReference>
<evidence type="ECO:0000313" key="4">
    <source>
        <dbReference type="Proteomes" id="UP000256321"/>
    </source>
</evidence>
<organism evidence="3 4">
    <name type="scientific">Parabacteroides acidifaciens</name>
    <dbReference type="NCBI Taxonomy" id="2290935"/>
    <lineage>
        <taxon>Bacteria</taxon>
        <taxon>Pseudomonadati</taxon>
        <taxon>Bacteroidota</taxon>
        <taxon>Bacteroidia</taxon>
        <taxon>Bacteroidales</taxon>
        <taxon>Tannerellaceae</taxon>
        <taxon>Parabacteroides</taxon>
    </lineage>
</organism>
<dbReference type="AlphaFoldDB" id="A0A3D8HCH6"/>
<name>A0A3D8HCH6_9BACT</name>
<feature type="chain" id="PRO_5017745974" evidence="1">
    <location>
        <begin position="20"/>
        <end position="123"/>
    </location>
</feature>
<protein>
    <submittedName>
        <fullName evidence="3">DUF4783 domain-containing protein</fullName>
    </submittedName>
</protein>
<evidence type="ECO:0000313" key="5">
    <source>
        <dbReference type="Proteomes" id="UP000629596"/>
    </source>
</evidence>
<dbReference type="Proteomes" id="UP000629596">
    <property type="component" value="Unassembled WGS sequence"/>
</dbReference>
<evidence type="ECO:0000313" key="3">
    <source>
        <dbReference type="EMBL" id="RDU48638.1"/>
    </source>
</evidence>
<evidence type="ECO:0000313" key="2">
    <source>
        <dbReference type="EMBL" id="MBC8602650.1"/>
    </source>
</evidence>
<feature type="signal peptide" evidence="1">
    <location>
        <begin position="1"/>
        <end position="19"/>
    </location>
</feature>
<dbReference type="Pfam" id="PF16022">
    <property type="entry name" value="DUF4783"/>
    <property type="match status" value="1"/>
</dbReference>
<accession>A0A3D8HCH6</accession>
<dbReference type="EMBL" id="JACRTI010000033">
    <property type="protein sequence ID" value="MBC8602650.1"/>
    <property type="molecule type" value="Genomic_DNA"/>
</dbReference>
<reference evidence="2 5" key="2">
    <citation type="submission" date="2020-08" db="EMBL/GenBank/DDBJ databases">
        <title>Genome public.</title>
        <authorList>
            <person name="Liu C."/>
            <person name="Sun Q."/>
        </authorList>
    </citation>
    <scope>NUCLEOTIDE SEQUENCE [LARGE SCALE GENOMIC DNA]</scope>
    <source>
        <strain evidence="2 5">426_9</strain>
    </source>
</reference>
<comment type="caution">
    <text evidence="3">The sequence shown here is derived from an EMBL/GenBank/DDBJ whole genome shotgun (WGS) entry which is preliminary data.</text>
</comment>
<evidence type="ECO:0000256" key="1">
    <source>
        <dbReference type="SAM" id="SignalP"/>
    </source>
</evidence>
<proteinExistence type="predicted"/>
<gene>
    <name evidence="3" type="ORF">DWU89_13445</name>
    <name evidence="2" type="ORF">H8784_13105</name>
</gene>
<dbReference type="EMBL" id="QREV01000033">
    <property type="protein sequence ID" value="RDU48638.1"/>
    <property type="molecule type" value="Genomic_DNA"/>
</dbReference>
<keyword evidence="1" id="KW-0732">Signal</keyword>